<evidence type="ECO:0000256" key="2">
    <source>
        <dbReference type="ARBA" id="ARBA00023002"/>
    </source>
</evidence>
<dbReference type="PANTHER" id="PTHR33365">
    <property type="entry name" value="YALI0B05434P"/>
    <property type="match status" value="1"/>
</dbReference>
<proteinExistence type="inferred from homology"/>
<keyword evidence="2" id="KW-0560">Oxidoreductase</keyword>
<protein>
    <submittedName>
        <fullName evidence="4">Uncharacterized protein</fullName>
    </submittedName>
</protein>
<keyword evidence="5" id="KW-1185">Reference proteome</keyword>
<comment type="pathway">
    <text evidence="1">Mycotoxin biosynthesis.</text>
</comment>
<evidence type="ECO:0000256" key="1">
    <source>
        <dbReference type="ARBA" id="ARBA00004685"/>
    </source>
</evidence>
<reference evidence="4" key="1">
    <citation type="submission" date="2023-03" db="EMBL/GenBank/DDBJ databases">
        <title>Massive genome expansion in bonnet fungi (Mycena s.s.) driven by repeated elements and novel gene families across ecological guilds.</title>
        <authorList>
            <consortium name="Lawrence Berkeley National Laboratory"/>
            <person name="Harder C.B."/>
            <person name="Miyauchi S."/>
            <person name="Viragh M."/>
            <person name="Kuo A."/>
            <person name="Thoen E."/>
            <person name="Andreopoulos B."/>
            <person name="Lu D."/>
            <person name="Skrede I."/>
            <person name="Drula E."/>
            <person name="Henrissat B."/>
            <person name="Morin E."/>
            <person name="Kohler A."/>
            <person name="Barry K."/>
            <person name="LaButti K."/>
            <person name="Morin E."/>
            <person name="Salamov A."/>
            <person name="Lipzen A."/>
            <person name="Mereny Z."/>
            <person name="Hegedus B."/>
            <person name="Baldrian P."/>
            <person name="Stursova M."/>
            <person name="Weitz H."/>
            <person name="Taylor A."/>
            <person name="Grigoriev I.V."/>
            <person name="Nagy L.G."/>
            <person name="Martin F."/>
            <person name="Kauserud H."/>
        </authorList>
    </citation>
    <scope>NUCLEOTIDE SEQUENCE</scope>
    <source>
        <strain evidence="4">CBHHK173m</strain>
    </source>
</reference>
<evidence type="ECO:0000256" key="3">
    <source>
        <dbReference type="ARBA" id="ARBA00035112"/>
    </source>
</evidence>
<comment type="caution">
    <text evidence="4">The sequence shown here is derived from an EMBL/GenBank/DDBJ whole genome shotgun (WGS) entry which is preliminary data.</text>
</comment>
<dbReference type="PANTHER" id="PTHR33365:SF11">
    <property type="entry name" value="TAT PATHWAY SIGNAL SEQUENCE"/>
    <property type="match status" value="1"/>
</dbReference>
<sequence>MVSLSTSSIHPDRFLIPSSPGFTDYSTARYSYNDHDYPLQLPVEGFGAVAMTLQGSSRLHLNLSDTVAQEEWVAMLEDVKGYGRLRLGPERRMFVMTWFHQLHCLWQIQNSLVVTSSDPEATAHHLTHCFTYLRQTLLCEANKSLEEGDFLATDYSQTNYVGDTMVCNDWEQIHSRLGDNFDDFEIWRREWL</sequence>
<name>A0AAD6UBJ2_9AGAR</name>
<organism evidence="4 5">
    <name type="scientific">Mycena belliarum</name>
    <dbReference type="NCBI Taxonomy" id="1033014"/>
    <lineage>
        <taxon>Eukaryota</taxon>
        <taxon>Fungi</taxon>
        <taxon>Dikarya</taxon>
        <taxon>Basidiomycota</taxon>
        <taxon>Agaricomycotina</taxon>
        <taxon>Agaricomycetes</taxon>
        <taxon>Agaricomycetidae</taxon>
        <taxon>Agaricales</taxon>
        <taxon>Marasmiineae</taxon>
        <taxon>Mycenaceae</taxon>
        <taxon>Mycena</taxon>
    </lineage>
</organism>
<evidence type="ECO:0000313" key="4">
    <source>
        <dbReference type="EMBL" id="KAJ7097073.1"/>
    </source>
</evidence>
<dbReference type="Proteomes" id="UP001222325">
    <property type="component" value="Unassembled WGS sequence"/>
</dbReference>
<gene>
    <name evidence="4" type="ORF">B0H15DRAFT_773577</name>
</gene>
<dbReference type="InterPro" id="IPR021765">
    <property type="entry name" value="UstYa-like"/>
</dbReference>
<dbReference type="AlphaFoldDB" id="A0AAD6UBJ2"/>
<evidence type="ECO:0000313" key="5">
    <source>
        <dbReference type="Proteomes" id="UP001222325"/>
    </source>
</evidence>
<dbReference type="Pfam" id="PF11807">
    <property type="entry name" value="UstYa"/>
    <property type="match status" value="1"/>
</dbReference>
<comment type="similarity">
    <text evidence="3">Belongs to the ustYa family.</text>
</comment>
<accession>A0AAD6UBJ2</accession>
<dbReference type="GO" id="GO:0016491">
    <property type="term" value="F:oxidoreductase activity"/>
    <property type="evidence" value="ECO:0007669"/>
    <property type="project" value="UniProtKB-KW"/>
</dbReference>
<dbReference type="EMBL" id="JARJCN010000010">
    <property type="protein sequence ID" value="KAJ7097073.1"/>
    <property type="molecule type" value="Genomic_DNA"/>
</dbReference>
<dbReference type="GO" id="GO:0043386">
    <property type="term" value="P:mycotoxin biosynthetic process"/>
    <property type="evidence" value="ECO:0007669"/>
    <property type="project" value="InterPro"/>
</dbReference>